<sequence>MERSEFLAALRRGTELVAVWPAAKPGWRAWVAVWSAVHLEDHPGIRNPDLKLIWLAREWDPEYVEKDLCWAEDDGMHTLQHLTSVGEEQLWDTLERLCGYDAFDYPWNTDYPG</sequence>
<accession>A0A6G4TZI7</accession>
<proteinExistence type="predicted"/>
<protein>
    <submittedName>
        <fullName evidence="1">Uncharacterized protein</fullName>
    </submittedName>
</protein>
<keyword evidence="2" id="KW-1185">Reference proteome</keyword>
<dbReference type="AlphaFoldDB" id="A0A6G4TZI7"/>
<organism evidence="1 2">
    <name type="scientific">Streptomyces coryli</name>
    <dbReference type="NCBI Taxonomy" id="1128680"/>
    <lineage>
        <taxon>Bacteria</taxon>
        <taxon>Bacillati</taxon>
        <taxon>Actinomycetota</taxon>
        <taxon>Actinomycetes</taxon>
        <taxon>Kitasatosporales</taxon>
        <taxon>Streptomycetaceae</taxon>
        <taxon>Streptomyces</taxon>
    </lineage>
</organism>
<name>A0A6G4TZI7_9ACTN</name>
<comment type="caution">
    <text evidence="1">The sequence shown here is derived from an EMBL/GenBank/DDBJ whole genome shotgun (WGS) entry which is preliminary data.</text>
</comment>
<evidence type="ECO:0000313" key="1">
    <source>
        <dbReference type="EMBL" id="NGN64930.1"/>
    </source>
</evidence>
<evidence type="ECO:0000313" key="2">
    <source>
        <dbReference type="Proteomes" id="UP000481583"/>
    </source>
</evidence>
<reference evidence="1 2" key="1">
    <citation type="submission" date="2020-02" db="EMBL/GenBank/DDBJ databases">
        <title>Whole-genome analyses of novel actinobacteria.</title>
        <authorList>
            <person name="Sahin N."/>
        </authorList>
    </citation>
    <scope>NUCLEOTIDE SEQUENCE [LARGE SCALE GENOMIC DNA]</scope>
    <source>
        <strain evidence="1 2">A7024</strain>
    </source>
</reference>
<gene>
    <name evidence="1" type="ORF">G5C51_13610</name>
</gene>
<dbReference type="RefSeq" id="WP_165236890.1">
    <property type="nucleotide sequence ID" value="NZ_JAAKZV010000047.1"/>
</dbReference>
<dbReference type="EMBL" id="JAAKZV010000047">
    <property type="protein sequence ID" value="NGN64930.1"/>
    <property type="molecule type" value="Genomic_DNA"/>
</dbReference>
<dbReference type="Proteomes" id="UP000481583">
    <property type="component" value="Unassembled WGS sequence"/>
</dbReference>